<evidence type="ECO:0000313" key="10">
    <source>
        <dbReference type="EMBL" id="KAK5081723.1"/>
    </source>
</evidence>
<evidence type="ECO:0000256" key="7">
    <source>
        <dbReference type="ARBA" id="ARBA00022989"/>
    </source>
</evidence>
<name>A0AAN7SUC6_9EURO</name>
<evidence type="ECO:0000256" key="1">
    <source>
        <dbReference type="ARBA" id="ARBA00004323"/>
    </source>
</evidence>
<gene>
    <name evidence="10" type="primary">MNN2_2</name>
    <name evidence="10" type="ORF">LTR05_007857</name>
</gene>
<dbReference type="Proteomes" id="UP001309876">
    <property type="component" value="Unassembled WGS sequence"/>
</dbReference>
<dbReference type="AlphaFoldDB" id="A0AAN7SUC6"/>
<comment type="pathway">
    <text evidence="2">Protein modification; protein glycosylation.</text>
</comment>
<reference evidence="10 11" key="1">
    <citation type="submission" date="2023-08" db="EMBL/GenBank/DDBJ databases">
        <title>Black Yeasts Isolated from many extreme environments.</title>
        <authorList>
            <person name="Coleine C."/>
            <person name="Stajich J.E."/>
            <person name="Selbmann L."/>
        </authorList>
    </citation>
    <scope>NUCLEOTIDE SEQUENCE [LARGE SCALE GENOMIC DNA]</scope>
    <source>
        <strain evidence="10 11">CCFEE 5910</strain>
    </source>
</reference>
<sequence length="523" mass="60441">MFLRLVCRCVGQASLSTLKDHLPLYSETDTFRPIPLLLVVKQETIRSSSTFNYYATPRDELLEQQGKFWQQFIVDLEIHGPYVPPLNHPEDKHLEISFDASDHRGRPDYLQMMVKQWEALSKSHTAFVEKLRSREYRVPYNPGTRGIVTTAGGAYLPVALVSIRMLRETNSDLPVEVFLSTWSEWDPVICSKILPSLNARCIVLQDVMDYDKKTSKHGLEKYQYKIMSILFSSFEEVLFLDSDCFPIHNANDLFESAPFNDTGLVLWPDFWFPSESFLYFQIAAIPEPKVYERASTEAGEILYSKSKHDAGLLLATYYNYYGPNYYYPLLSQGAPGEGDKETFMWSAIVLGEPFYHVTTGVRALGYQTKDGQWRGSAMAQFDPMQDFDPDHEKQEAALVLGDMYPRPYFVHVNLPKLDPGQIFDYESFGATGPTKDSDQNMRRIWFDNEEQAVDFFGFDLEKKVWNVVREIACEYENAILSWKGKKDICKKALRYWDAVFKDDTKPQWNRLTARTRFSEPSSN</sequence>
<keyword evidence="6" id="KW-0735">Signal-anchor</keyword>
<dbReference type="EMBL" id="JAVRRJ010000009">
    <property type="protein sequence ID" value="KAK5081723.1"/>
    <property type="molecule type" value="Genomic_DNA"/>
</dbReference>
<keyword evidence="8" id="KW-0333">Golgi apparatus</keyword>
<accession>A0AAN7SUC6</accession>
<evidence type="ECO:0000256" key="5">
    <source>
        <dbReference type="ARBA" id="ARBA00022692"/>
    </source>
</evidence>
<comment type="caution">
    <text evidence="10">The sequence shown here is derived from an EMBL/GenBank/DDBJ whole genome shotgun (WGS) entry which is preliminary data.</text>
</comment>
<evidence type="ECO:0000256" key="9">
    <source>
        <dbReference type="ARBA" id="ARBA00023136"/>
    </source>
</evidence>
<dbReference type="GO" id="GO:0000139">
    <property type="term" value="C:Golgi membrane"/>
    <property type="evidence" value="ECO:0007669"/>
    <property type="project" value="UniProtKB-SubCell"/>
</dbReference>
<comment type="similarity">
    <text evidence="3">Belongs to the MNN1/MNT family.</text>
</comment>
<proteinExistence type="inferred from homology"/>
<evidence type="ECO:0000256" key="4">
    <source>
        <dbReference type="ARBA" id="ARBA00022679"/>
    </source>
</evidence>
<evidence type="ECO:0000256" key="3">
    <source>
        <dbReference type="ARBA" id="ARBA00009105"/>
    </source>
</evidence>
<organism evidence="10 11">
    <name type="scientific">Lithohypha guttulata</name>
    <dbReference type="NCBI Taxonomy" id="1690604"/>
    <lineage>
        <taxon>Eukaryota</taxon>
        <taxon>Fungi</taxon>
        <taxon>Dikarya</taxon>
        <taxon>Ascomycota</taxon>
        <taxon>Pezizomycotina</taxon>
        <taxon>Eurotiomycetes</taxon>
        <taxon>Chaetothyriomycetidae</taxon>
        <taxon>Chaetothyriales</taxon>
        <taxon>Trichomeriaceae</taxon>
        <taxon>Lithohypha</taxon>
    </lineage>
</organism>
<keyword evidence="4" id="KW-0808">Transferase</keyword>
<keyword evidence="7" id="KW-1133">Transmembrane helix</keyword>
<dbReference type="Pfam" id="PF11051">
    <property type="entry name" value="Mannosyl_trans3"/>
    <property type="match status" value="2"/>
</dbReference>
<keyword evidence="11" id="KW-1185">Reference proteome</keyword>
<dbReference type="SUPFAM" id="SSF53448">
    <property type="entry name" value="Nucleotide-diphospho-sugar transferases"/>
    <property type="match status" value="1"/>
</dbReference>
<evidence type="ECO:0000256" key="8">
    <source>
        <dbReference type="ARBA" id="ARBA00023034"/>
    </source>
</evidence>
<dbReference type="InterPro" id="IPR029044">
    <property type="entry name" value="Nucleotide-diphossugar_trans"/>
</dbReference>
<dbReference type="Gene3D" id="3.90.550.10">
    <property type="entry name" value="Spore Coat Polysaccharide Biosynthesis Protein SpsA, Chain A"/>
    <property type="match status" value="1"/>
</dbReference>
<dbReference type="GO" id="GO:0000026">
    <property type="term" value="F:alpha-1,2-mannosyltransferase activity"/>
    <property type="evidence" value="ECO:0007669"/>
    <property type="project" value="TreeGrafter"/>
</dbReference>
<protein>
    <submittedName>
        <fullName evidence="10">Mannosyltransferase</fullName>
    </submittedName>
</protein>
<evidence type="ECO:0000256" key="2">
    <source>
        <dbReference type="ARBA" id="ARBA00004922"/>
    </source>
</evidence>
<keyword evidence="9" id="KW-0472">Membrane</keyword>
<keyword evidence="10" id="KW-0328">Glycosyltransferase</keyword>
<evidence type="ECO:0000313" key="11">
    <source>
        <dbReference type="Proteomes" id="UP001309876"/>
    </source>
</evidence>
<keyword evidence="5" id="KW-0812">Transmembrane</keyword>
<dbReference type="InterPro" id="IPR022751">
    <property type="entry name" value="Alpha_mannosyltransferase"/>
</dbReference>
<dbReference type="PANTHER" id="PTHR31646:SF1">
    <property type="entry name" value="ALPHA-1,2-MANNOSYLTRANSFERASE MNN2"/>
    <property type="match status" value="1"/>
</dbReference>
<dbReference type="PANTHER" id="PTHR31646">
    <property type="entry name" value="ALPHA-1,2-MANNOSYLTRANSFERASE MNN2"/>
    <property type="match status" value="1"/>
</dbReference>
<comment type="subcellular location">
    <subcellularLocation>
        <location evidence="1">Golgi apparatus membrane</location>
        <topology evidence="1">Single-pass type II membrane protein</topology>
    </subcellularLocation>
</comment>
<dbReference type="GO" id="GO:0046354">
    <property type="term" value="P:mannan biosynthetic process"/>
    <property type="evidence" value="ECO:0007669"/>
    <property type="project" value="TreeGrafter"/>
</dbReference>
<evidence type="ECO:0000256" key="6">
    <source>
        <dbReference type="ARBA" id="ARBA00022968"/>
    </source>
</evidence>